<dbReference type="SUPFAM" id="SSF48403">
    <property type="entry name" value="Ankyrin repeat"/>
    <property type="match status" value="1"/>
</dbReference>
<dbReference type="InterPro" id="IPR053137">
    <property type="entry name" value="NLR-like"/>
</dbReference>
<dbReference type="InterPro" id="IPR035994">
    <property type="entry name" value="Nucleoside_phosphorylase_sf"/>
</dbReference>
<dbReference type="OrthoDB" id="20872at2759"/>
<dbReference type="InParanoid" id="A0A1Y2DXG9"/>
<dbReference type="SUPFAM" id="SSF53167">
    <property type="entry name" value="Purine and uridine phosphorylases"/>
    <property type="match status" value="1"/>
</dbReference>
<comment type="caution">
    <text evidence="4">The sequence shown here is derived from an EMBL/GenBank/DDBJ whole genome shotgun (WGS) entry which is preliminary data.</text>
</comment>
<keyword evidence="5" id="KW-1185">Reference proteome</keyword>
<reference evidence="4 5" key="1">
    <citation type="submission" date="2016-07" db="EMBL/GenBank/DDBJ databases">
        <title>Pervasive Adenine N6-methylation of Active Genes in Fungi.</title>
        <authorList>
            <consortium name="DOE Joint Genome Institute"/>
            <person name="Mondo S.J."/>
            <person name="Dannebaum R.O."/>
            <person name="Kuo R.C."/>
            <person name="Labutti K."/>
            <person name="Haridas S."/>
            <person name="Kuo A."/>
            <person name="Salamov A."/>
            <person name="Ahrendt S.R."/>
            <person name="Lipzen A."/>
            <person name="Sullivan W."/>
            <person name="Andreopoulos W.B."/>
            <person name="Clum A."/>
            <person name="Lindquist E."/>
            <person name="Daum C."/>
            <person name="Ramamoorthy G.K."/>
            <person name="Gryganskyi A."/>
            <person name="Culley D."/>
            <person name="Magnuson J.K."/>
            <person name="James T.Y."/>
            <person name="O'Malley M.A."/>
            <person name="Stajich J.E."/>
            <person name="Spatafora J.W."/>
            <person name="Visel A."/>
            <person name="Grigoriev I.V."/>
        </authorList>
    </citation>
    <scope>NUCLEOTIDE SEQUENCE [LARGE SCALE GENOMIC DNA]</scope>
    <source>
        <strain evidence="4 5">CBS 129021</strain>
    </source>
</reference>
<evidence type="ECO:0000256" key="2">
    <source>
        <dbReference type="PROSITE-ProRule" id="PRU00023"/>
    </source>
</evidence>
<dbReference type="PROSITE" id="PS50297">
    <property type="entry name" value="ANK_REP_REGION"/>
    <property type="match status" value="2"/>
</dbReference>
<dbReference type="InterPro" id="IPR056884">
    <property type="entry name" value="NPHP3-like_N"/>
</dbReference>
<dbReference type="PANTHER" id="PTHR46082:SF11">
    <property type="entry name" value="AAA+ ATPASE DOMAIN-CONTAINING PROTEIN-RELATED"/>
    <property type="match status" value="1"/>
</dbReference>
<dbReference type="GO" id="GO:0009116">
    <property type="term" value="P:nucleoside metabolic process"/>
    <property type="evidence" value="ECO:0007669"/>
    <property type="project" value="InterPro"/>
</dbReference>
<organism evidence="4 5">
    <name type="scientific">Pseudomassariella vexata</name>
    <dbReference type="NCBI Taxonomy" id="1141098"/>
    <lineage>
        <taxon>Eukaryota</taxon>
        <taxon>Fungi</taxon>
        <taxon>Dikarya</taxon>
        <taxon>Ascomycota</taxon>
        <taxon>Pezizomycotina</taxon>
        <taxon>Sordariomycetes</taxon>
        <taxon>Xylariomycetidae</taxon>
        <taxon>Amphisphaeriales</taxon>
        <taxon>Pseudomassariaceae</taxon>
        <taxon>Pseudomassariella</taxon>
    </lineage>
</organism>
<dbReference type="Proteomes" id="UP000193689">
    <property type="component" value="Unassembled WGS sequence"/>
</dbReference>
<dbReference type="Pfam" id="PF24883">
    <property type="entry name" value="NPHP3_N"/>
    <property type="match status" value="1"/>
</dbReference>
<sequence>MTTESRTHDDYTVGWMCALPKEQTAATAMLDRRHADLPNPSTDHNIYTLGSIGNHNTVFDDNNEDEVGENCRRCDKAQIIKRTSRAIRVHYGLIASGNRVVKNAAFREQVNKDLGNKFLCVEMEAAGLMDNFPCIVIRGICDHADSHKNKDWQEHAAAVAAAFAKEVLGYVQPSDVAHEGAVKDQLRKEVSTIAQDVRHLCKSLSSEEDGEIMNWLTPIDYGTQQSDVLRRRQQGTGQWLINSYEYQTWLNTSKQTLFCPGIPGAGKTILTSIVIENLSTRFQNDQSIGIAYLYCNFRRQAEHNIKDLLSSLLRQLAQTQSSLRGSVKDLYDRHKAKRTRPSLEEILTAVQSFLTIYSRALLIVDALDECQLSNGCRFRLTHEILSLQTKTGANFLATSRSIPEIMENFDGVPSVHIRASEDDIHRYLDGQMSRVSRCVKRKTRWFPDAQLEITTVCTTYLSFQDFANGYSQNDEEFQQRFKSHPFYDYAAHNWGHHGRNSSTCQKILHVLQKQGQVEASSQALLAFKRGAWNPNFSQETPKQITGLHLAACFGLEEAVTDLWDIYYVDATDIGGRTPLSRAAEGGHEAVVRLLLEKGADIEAQDKEGWRPLLWAAEGVHEDVVRLLFEKGADIDALDNCGRMALSLAAEEGYEAIVQLLQLAQQTITQT</sequence>
<dbReference type="PRINTS" id="PR01415">
    <property type="entry name" value="ANKYRIN"/>
</dbReference>
<evidence type="ECO:0000313" key="5">
    <source>
        <dbReference type="Proteomes" id="UP000193689"/>
    </source>
</evidence>
<dbReference type="PROSITE" id="PS50088">
    <property type="entry name" value="ANK_REPEAT"/>
    <property type="match status" value="2"/>
</dbReference>
<evidence type="ECO:0000259" key="3">
    <source>
        <dbReference type="Pfam" id="PF24883"/>
    </source>
</evidence>
<gene>
    <name evidence="4" type="ORF">BCR38DRAFT_474519</name>
</gene>
<dbReference type="AlphaFoldDB" id="A0A1Y2DXG9"/>
<feature type="repeat" description="ANK" evidence="2">
    <location>
        <begin position="607"/>
        <end position="639"/>
    </location>
</feature>
<evidence type="ECO:0000313" key="4">
    <source>
        <dbReference type="EMBL" id="ORY63953.1"/>
    </source>
</evidence>
<dbReference type="EMBL" id="MCFJ01000007">
    <property type="protein sequence ID" value="ORY63953.1"/>
    <property type="molecule type" value="Genomic_DNA"/>
</dbReference>
<name>A0A1Y2DXG9_9PEZI</name>
<dbReference type="InterPro" id="IPR036770">
    <property type="entry name" value="Ankyrin_rpt-contain_sf"/>
</dbReference>
<dbReference type="InterPro" id="IPR002110">
    <property type="entry name" value="Ankyrin_rpt"/>
</dbReference>
<dbReference type="GO" id="GO:0003824">
    <property type="term" value="F:catalytic activity"/>
    <property type="evidence" value="ECO:0007669"/>
    <property type="project" value="InterPro"/>
</dbReference>
<dbReference type="Gene3D" id="3.40.50.1580">
    <property type="entry name" value="Nucleoside phosphorylase domain"/>
    <property type="match status" value="2"/>
</dbReference>
<dbReference type="SUPFAM" id="SSF52540">
    <property type="entry name" value="P-loop containing nucleoside triphosphate hydrolases"/>
    <property type="match status" value="1"/>
</dbReference>
<proteinExistence type="predicted"/>
<accession>A0A1Y2DXG9</accession>
<dbReference type="Pfam" id="PF12796">
    <property type="entry name" value="Ank_2"/>
    <property type="match status" value="1"/>
</dbReference>
<dbReference type="Gene3D" id="1.25.40.20">
    <property type="entry name" value="Ankyrin repeat-containing domain"/>
    <property type="match status" value="1"/>
</dbReference>
<feature type="repeat" description="ANK" evidence="2">
    <location>
        <begin position="574"/>
        <end position="606"/>
    </location>
</feature>
<dbReference type="STRING" id="1141098.A0A1Y2DXG9"/>
<protein>
    <recommendedName>
        <fullName evidence="3">Nephrocystin 3-like N-terminal domain-containing protein</fullName>
    </recommendedName>
</protein>
<feature type="domain" description="Nephrocystin 3-like N-terminal" evidence="3">
    <location>
        <begin position="235"/>
        <end position="400"/>
    </location>
</feature>
<dbReference type="InterPro" id="IPR027417">
    <property type="entry name" value="P-loop_NTPase"/>
</dbReference>
<dbReference type="GeneID" id="63779186"/>
<dbReference type="PANTHER" id="PTHR46082">
    <property type="entry name" value="ATP/GTP-BINDING PROTEIN-RELATED"/>
    <property type="match status" value="1"/>
</dbReference>
<dbReference type="RefSeq" id="XP_040715367.1">
    <property type="nucleotide sequence ID" value="XM_040862974.1"/>
</dbReference>
<keyword evidence="1" id="KW-0677">Repeat</keyword>
<dbReference type="SMART" id="SM00248">
    <property type="entry name" value="ANK"/>
    <property type="match status" value="3"/>
</dbReference>
<dbReference type="Gene3D" id="3.40.50.300">
    <property type="entry name" value="P-loop containing nucleotide triphosphate hydrolases"/>
    <property type="match status" value="1"/>
</dbReference>
<evidence type="ECO:0000256" key="1">
    <source>
        <dbReference type="ARBA" id="ARBA00022737"/>
    </source>
</evidence>
<keyword evidence="2" id="KW-0040">ANK repeat</keyword>